<proteinExistence type="predicted"/>
<gene>
    <name evidence="1" type="ORF">LY08_02156</name>
</gene>
<comment type="caution">
    <text evidence="1">The sequence shown here is derived from an EMBL/GenBank/DDBJ whole genome shotgun (WGS) entry which is preliminary data.</text>
</comment>
<dbReference type="Proteomes" id="UP000248703">
    <property type="component" value="Unassembled WGS sequence"/>
</dbReference>
<sequence length="124" mass="14505">MRNLLPIIIFLLALTGKAQDKECLNFKVGKFKYTNPDYSDLITIRKDTLQIDYYPNFGWELTSKINWLNDCKYEMIYIAVNDSKLDLLIGTKFVIEIMEINNNKILCRTVSEGLTVEQEMIKIE</sequence>
<protein>
    <submittedName>
        <fullName evidence="1">Uncharacterized protein</fullName>
    </submittedName>
</protein>
<dbReference type="OrthoDB" id="1144076at2"/>
<name>A0A327R8M7_9FLAO</name>
<dbReference type="EMBL" id="QLLO01000007">
    <property type="protein sequence ID" value="RAJ13256.1"/>
    <property type="molecule type" value="Genomic_DNA"/>
</dbReference>
<evidence type="ECO:0000313" key="1">
    <source>
        <dbReference type="EMBL" id="RAJ13256.1"/>
    </source>
</evidence>
<organism evidence="1 2">
    <name type="scientific">Olleya aquimaris</name>
    <dbReference type="NCBI Taxonomy" id="639310"/>
    <lineage>
        <taxon>Bacteria</taxon>
        <taxon>Pseudomonadati</taxon>
        <taxon>Bacteroidota</taxon>
        <taxon>Flavobacteriia</taxon>
        <taxon>Flavobacteriales</taxon>
        <taxon>Flavobacteriaceae</taxon>
    </lineage>
</organism>
<keyword evidence="2" id="KW-1185">Reference proteome</keyword>
<accession>A0A327R8M7</accession>
<evidence type="ECO:0000313" key="2">
    <source>
        <dbReference type="Proteomes" id="UP000248703"/>
    </source>
</evidence>
<reference evidence="1 2" key="1">
    <citation type="submission" date="2018-06" db="EMBL/GenBank/DDBJ databases">
        <title>Genomic Encyclopedia of Archaeal and Bacterial Type Strains, Phase II (KMG-II): from individual species to whole genera.</title>
        <authorList>
            <person name="Goeker M."/>
        </authorList>
    </citation>
    <scope>NUCLEOTIDE SEQUENCE [LARGE SCALE GENOMIC DNA]</scope>
    <source>
        <strain evidence="1 2">DSM 24464</strain>
    </source>
</reference>
<dbReference type="AlphaFoldDB" id="A0A327R8M7"/>
<dbReference type="RefSeq" id="WP_146603218.1">
    <property type="nucleotide sequence ID" value="NZ_QLLO01000007.1"/>
</dbReference>